<feature type="domain" description="Methyltransferase type 11" evidence="4">
    <location>
        <begin position="39"/>
        <end position="127"/>
    </location>
</feature>
<dbReference type="InterPro" id="IPR051052">
    <property type="entry name" value="Diverse_substrate_MTase"/>
</dbReference>
<gene>
    <name evidence="5" type="ORF">DFP81_104215</name>
</gene>
<keyword evidence="2 5" id="KW-0489">Methyltransferase</keyword>
<dbReference type="Gene3D" id="3.40.50.150">
    <property type="entry name" value="Vaccinia Virus protein VP39"/>
    <property type="match status" value="1"/>
</dbReference>
<dbReference type="GO" id="GO:0008757">
    <property type="term" value="F:S-adenosylmethionine-dependent methyltransferase activity"/>
    <property type="evidence" value="ECO:0007669"/>
    <property type="project" value="InterPro"/>
</dbReference>
<evidence type="ECO:0000313" key="6">
    <source>
        <dbReference type="Proteomes" id="UP000256542"/>
    </source>
</evidence>
<organism evidence="5 6">
    <name type="scientific">Marinomonas pollencensis</name>
    <dbReference type="NCBI Taxonomy" id="491954"/>
    <lineage>
        <taxon>Bacteria</taxon>
        <taxon>Pseudomonadati</taxon>
        <taxon>Pseudomonadota</taxon>
        <taxon>Gammaproteobacteria</taxon>
        <taxon>Oceanospirillales</taxon>
        <taxon>Oceanospirillaceae</taxon>
        <taxon>Marinomonas</taxon>
    </lineage>
</organism>
<dbReference type="OrthoDB" id="9797252at2"/>
<protein>
    <submittedName>
        <fullName evidence="5">Methyltransferase family protein</fullName>
    </submittedName>
</protein>
<keyword evidence="3 5" id="KW-0808">Transferase</keyword>
<evidence type="ECO:0000256" key="1">
    <source>
        <dbReference type="ARBA" id="ARBA00008361"/>
    </source>
</evidence>
<name>A0A3E0DNA1_9GAMM</name>
<evidence type="ECO:0000256" key="2">
    <source>
        <dbReference type="ARBA" id="ARBA00022603"/>
    </source>
</evidence>
<dbReference type="Pfam" id="PF08241">
    <property type="entry name" value="Methyltransf_11"/>
    <property type="match status" value="1"/>
</dbReference>
<dbReference type="RefSeq" id="WP_115897234.1">
    <property type="nucleotide sequence ID" value="NZ_QUNG01000004.1"/>
</dbReference>
<evidence type="ECO:0000256" key="3">
    <source>
        <dbReference type="ARBA" id="ARBA00022679"/>
    </source>
</evidence>
<dbReference type="Proteomes" id="UP000256542">
    <property type="component" value="Unassembled WGS sequence"/>
</dbReference>
<dbReference type="PANTHER" id="PTHR44942">
    <property type="entry name" value="METHYLTRANSF_11 DOMAIN-CONTAINING PROTEIN"/>
    <property type="match status" value="1"/>
</dbReference>
<reference evidence="5 6" key="1">
    <citation type="submission" date="2018-08" db="EMBL/GenBank/DDBJ databases">
        <title>Genomic Encyclopedia of Type Strains, Phase III (KMG-III): the genomes of soil and plant-associated and newly described type strains.</title>
        <authorList>
            <person name="Whitman W."/>
        </authorList>
    </citation>
    <scope>NUCLEOTIDE SEQUENCE [LARGE SCALE GENOMIC DNA]</scope>
    <source>
        <strain evidence="5 6">CECT 7375</strain>
    </source>
</reference>
<sequence length="246" mass="28483">MRSFDGQSSGIYSRVRPTYPAELYYWLSQQVSTPGTVWDAACGTGQASIDLAAYFDQVEASDISESQIAEATPHRKVNYSVFPSEKTEYPDNHFDAVCIGHALHWFDLDLFWQEVRRVLKPGGLFVCWGYNWFTLGEPEDVVIKEHVLPLLSAYWPVKSRLLWNQYQDISFPFEVIEVPEFDLYCNWSVSQTMDFIRSWTAAQLRIQDEGDDFLVEADQKLRSVWSDPSHKKQVTLPFFVRAGRMK</sequence>
<evidence type="ECO:0000259" key="4">
    <source>
        <dbReference type="Pfam" id="PF08241"/>
    </source>
</evidence>
<proteinExistence type="inferred from homology"/>
<dbReference type="SUPFAM" id="SSF53335">
    <property type="entry name" value="S-adenosyl-L-methionine-dependent methyltransferases"/>
    <property type="match status" value="1"/>
</dbReference>
<dbReference type="PANTHER" id="PTHR44942:SF4">
    <property type="entry name" value="METHYLTRANSFERASE TYPE 11 DOMAIN-CONTAINING PROTEIN"/>
    <property type="match status" value="1"/>
</dbReference>
<dbReference type="InterPro" id="IPR013216">
    <property type="entry name" value="Methyltransf_11"/>
</dbReference>
<dbReference type="CDD" id="cd02440">
    <property type="entry name" value="AdoMet_MTases"/>
    <property type="match status" value="1"/>
</dbReference>
<dbReference type="AlphaFoldDB" id="A0A3E0DNA1"/>
<comment type="caution">
    <text evidence="5">The sequence shown here is derived from an EMBL/GenBank/DDBJ whole genome shotgun (WGS) entry which is preliminary data.</text>
</comment>
<comment type="similarity">
    <text evidence="1">Belongs to the methyltransferase superfamily.</text>
</comment>
<dbReference type="GO" id="GO:0032259">
    <property type="term" value="P:methylation"/>
    <property type="evidence" value="ECO:0007669"/>
    <property type="project" value="UniProtKB-KW"/>
</dbReference>
<accession>A0A3E0DNA1</accession>
<dbReference type="InterPro" id="IPR029063">
    <property type="entry name" value="SAM-dependent_MTases_sf"/>
</dbReference>
<keyword evidence="6" id="KW-1185">Reference proteome</keyword>
<dbReference type="EMBL" id="QUNG01000004">
    <property type="protein sequence ID" value="REG84336.1"/>
    <property type="molecule type" value="Genomic_DNA"/>
</dbReference>
<evidence type="ECO:0000313" key="5">
    <source>
        <dbReference type="EMBL" id="REG84336.1"/>
    </source>
</evidence>